<gene>
    <name evidence="3" type="ORF">A4U53_18065</name>
</gene>
<comment type="caution">
    <text evidence="3">The sequence shown here is derived from an EMBL/GenBank/DDBJ whole genome shotgun (WGS) entry which is preliminary data.</text>
</comment>
<dbReference type="EMBL" id="LWBS01000121">
    <property type="protein sequence ID" value="OAP95127.1"/>
    <property type="molecule type" value="Genomic_DNA"/>
</dbReference>
<proteinExistence type="predicted"/>
<evidence type="ECO:0000256" key="2">
    <source>
        <dbReference type="SAM" id="MobiDB-lite"/>
    </source>
</evidence>
<sequence length="244" mass="26385">MTAAEFDPTAMATIGHNQPEPTPFDAVKQEIEDLFEEACHWADGEPISDQATHDAIEKLRDGIHEAGKRADALRVEEKKPLDDQVKAIQDRYNVYIKPKSGKVDLAKSTLDTLLTPYRTAKAAAAAQEAARVAAAADAARVAAQEAMRASSGNLTARADAEELAAEAKRLEKTAKRADKAATVGTGLRTIWKAVLEDEEAAMDWLWARAKEEVLAVAQRNADEVVRGGVRVVPGFRVVESKVAS</sequence>
<keyword evidence="1" id="KW-0175">Coiled coil</keyword>
<organism evidence="3">
    <name type="scientific">Rhizobium leguminosarum</name>
    <dbReference type="NCBI Taxonomy" id="384"/>
    <lineage>
        <taxon>Bacteria</taxon>
        <taxon>Pseudomonadati</taxon>
        <taxon>Pseudomonadota</taxon>
        <taxon>Alphaproteobacteria</taxon>
        <taxon>Hyphomicrobiales</taxon>
        <taxon>Rhizobiaceae</taxon>
        <taxon>Rhizobium/Agrobacterium group</taxon>
        <taxon>Rhizobium</taxon>
    </lineage>
</organism>
<evidence type="ECO:0000256" key="1">
    <source>
        <dbReference type="SAM" id="Coils"/>
    </source>
</evidence>
<dbReference type="AlphaFoldDB" id="A0A179BTZ9"/>
<evidence type="ECO:0000313" key="3">
    <source>
        <dbReference type="EMBL" id="OAP95127.1"/>
    </source>
</evidence>
<feature type="region of interest" description="Disordered" evidence="2">
    <location>
        <begin position="1"/>
        <end position="22"/>
    </location>
</feature>
<feature type="coiled-coil region" evidence="1">
    <location>
        <begin position="153"/>
        <end position="180"/>
    </location>
</feature>
<reference evidence="3" key="1">
    <citation type="submission" date="2016-04" db="EMBL/GenBank/DDBJ databases">
        <title>Fast-growing isolate from the root nodules of Vavilovia formosa.</title>
        <authorList>
            <person name="Kimeklis A."/>
            <person name="Safronova V."/>
            <person name="Belimov A."/>
            <person name="Andronov E."/>
        </authorList>
    </citation>
    <scope>NUCLEOTIDE SEQUENCE [LARGE SCALE GENOMIC DNA]</scope>
    <source>
        <strain evidence="3">Vaf-46</strain>
    </source>
</reference>
<protein>
    <submittedName>
        <fullName evidence="3">Uncharacterized protein</fullName>
    </submittedName>
</protein>
<accession>A0A179BTZ9</accession>
<name>A0A179BTZ9_RHILE</name>